<organism evidence="9 10">
    <name type="scientific">Perkinsus chesapeaki</name>
    <name type="common">Clam parasite</name>
    <name type="synonym">Perkinsus andrewsi</name>
    <dbReference type="NCBI Taxonomy" id="330153"/>
    <lineage>
        <taxon>Eukaryota</taxon>
        <taxon>Sar</taxon>
        <taxon>Alveolata</taxon>
        <taxon>Perkinsozoa</taxon>
        <taxon>Perkinsea</taxon>
        <taxon>Perkinsida</taxon>
        <taxon>Perkinsidae</taxon>
        <taxon>Perkinsus</taxon>
    </lineage>
</organism>
<evidence type="ECO:0000313" key="10">
    <source>
        <dbReference type="Proteomes" id="UP000591131"/>
    </source>
</evidence>
<dbReference type="PANTHER" id="PTHR12763:SF28">
    <property type="entry name" value="GEO10507P1-RELATED"/>
    <property type="match status" value="1"/>
</dbReference>
<dbReference type="GO" id="GO:0030150">
    <property type="term" value="P:protein import into mitochondrial matrix"/>
    <property type="evidence" value="ECO:0007669"/>
    <property type="project" value="TreeGrafter"/>
</dbReference>
<evidence type="ECO:0000313" key="9">
    <source>
        <dbReference type="EMBL" id="KAF4662101.1"/>
    </source>
</evidence>
<dbReference type="EMBL" id="JAAPAO010000356">
    <property type="protein sequence ID" value="KAF4662101.1"/>
    <property type="molecule type" value="Genomic_DNA"/>
</dbReference>
<feature type="region of interest" description="Disordered" evidence="8">
    <location>
        <begin position="851"/>
        <end position="906"/>
    </location>
</feature>
<dbReference type="PANTHER" id="PTHR12763">
    <property type="match status" value="1"/>
</dbReference>
<dbReference type="CDD" id="cd06257">
    <property type="entry name" value="DnaJ"/>
    <property type="match status" value="1"/>
</dbReference>
<evidence type="ECO:0000256" key="5">
    <source>
        <dbReference type="ARBA" id="ARBA00023128"/>
    </source>
</evidence>
<dbReference type="Gene3D" id="1.10.287.110">
    <property type="entry name" value="DnaJ domain"/>
    <property type="match status" value="1"/>
</dbReference>
<comment type="similarity">
    <text evidence="7">Belongs to the TIM14 family.</text>
</comment>
<feature type="compositionally biased region" description="Polar residues" evidence="8">
    <location>
        <begin position="863"/>
        <end position="874"/>
    </location>
</feature>
<sequence>MGATLSRPTLYILPYLAIQSSDVKRRRKLSVGSPPPIGFYKSVGPVNIGTIPYVNMNVTSDRETPDVVISVGELPKPPTAPKPNDGPAAVEYEALPSTARDTPPIIQSAVEEYANPRTGPPPGIYKGELRVIERGGENIIDVSITVPKNALSPGLTAVLFLYAKDRTVAIGELKVPLLYKEGDCWMLDLISMPGSEQVKEDTLDALRDITGVDSLTWDSMLMCYRKGSEWHTYLGSPPAVDVPLRRQPFKRKSSKVGGDLPFMQLNSFNMLTVDNSSTSSSSLLKEATVEISRIDRSISNGEEYLFMKGRLLEEYRDIMLDKLAVLREFEQGVDDNNDEHRGLVNELNSSSTVSDNRSTGEQHKEEEEEEEEGNRASVAEERSEENPSSTKAQEDIIINNDITSPMELQNRAKPAELTSSNTSESRAPSIRELIESLRTPSSDLTTTRKALTVLVPLANQDGAGFTSSGGIQILKDLIEQGLALDLVAQVFCSLCDDNKVSTAIVASIVDLGLIKAILLRLSAAHTANRFVPRVREGIARLLAVDGPRVSLEISNIIAGMPSEQDQLEVPLSLLRDCLREEIIPSTTVISSLLTSLSIHTNQPQSCINLCFTLRRLVESGSLRRGRAIQTNDSERLVDIILSTFKQARKAPRVLVEGVLLFEVLNLISPEVLRTTQGIVRAEGDVLDSRVQKAGLWSIARMCPHLLHPGSVDLQLANTTVEVSINCLAHHPGEQGLVLVATGCLLEAMRCLGDDEEAWETIVRSAFDMGAVNVLETIIVDHGPGNPRLALMAGELIRTIRRRIPCDKSPMPSTTLPQDKPFGDVPDVVGETLKQGDPLPIGRGILKSSSSGLSFTPLEEGRSRTVSFKTPSPSDTRIYHPTPQSDTQSCPSPPSSLDIDPSPQDVPEDIFRDQSQEGSASFFLPIVGISSIMFGQLFGLGVGALAIRQGMRWAATANVVLPKIPWISLRALKGLDGFESKMSRSEACKVLNLSIARASKENVRKAHRELLLANHPDKGGSTFIATKINEAKDAHRYLPFTELLDGFTQTCSLWYSVSKRLREHNGDGLCVDIFSHAHADLRKLSELLPRRLTSLRVSLPAPESEPYHLSSDVIEAITWLTNRLPHLRVLELFTRNKSQATVFDNRAITNFRERVDVDCMSEDRNTGLTHLLIHRCTFDEELGSRLGELCPTLRTLCLTGCSHLTHPDFDVLPTDPLGCLTSLMLGGSVPGSFGFDAWIKRQLLDDRTRCSLTYIEARGSDLDVTLETMLAVRRRRKDVRLDFSMMDLVTTLFSIVDHI</sequence>
<gene>
    <name evidence="9" type="primary">DNAJC19</name>
    <name evidence="9" type="ORF">FOL47_006391</name>
</gene>
<feature type="compositionally biased region" description="Low complexity" evidence="8">
    <location>
        <begin position="894"/>
        <end position="904"/>
    </location>
</feature>
<name>A0A7J6LTG6_PERCH</name>
<dbReference type="InterPro" id="IPR001623">
    <property type="entry name" value="DnaJ_domain"/>
</dbReference>
<dbReference type="InterPro" id="IPR036869">
    <property type="entry name" value="J_dom_sf"/>
</dbReference>
<feature type="compositionally biased region" description="Polar residues" evidence="8">
    <location>
        <begin position="346"/>
        <end position="357"/>
    </location>
</feature>
<dbReference type="SUPFAM" id="SSF52047">
    <property type="entry name" value="RNI-like"/>
    <property type="match status" value="1"/>
</dbReference>
<evidence type="ECO:0000256" key="3">
    <source>
        <dbReference type="ARBA" id="ARBA00022792"/>
    </source>
</evidence>
<keyword evidence="2" id="KW-0812">Transmembrane</keyword>
<keyword evidence="10" id="KW-1185">Reference proteome</keyword>
<dbReference type="OrthoDB" id="240298at2759"/>
<dbReference type="SUPFAM" id="SSF46565">
    <property type="entry name" value="Chaperone J-domain"/>
    <property type="match status" value="1"/>
</dbReference>
<evidence type="ECO:0000256" key="2">
    <source>
        <dbReference type="ARBA" id="ARBA00022692"/>
    </source>
</evidence>
<keyword evidence="5" id="KW-0496">Mitochondrion</keyword>
<evidence type="ECO:0000256" key="7">
    <source>
        <dbReference type="ARBA" id="ARBA00038105"/>
    </source>
</evidence>
<dbReference type="Proteomes" id="UP000591131">
    <property type="component" value="Unassembled WGS sequence"/>
</dbReference>
<evidence type="ECO:0000256" key="8">
    <source>
        <dbReference type="SAM" id="MobiDB-lite"/>
    </source>
</evidence>
<proteinExistence type="inferred from homology"/>
<accession>A0A7J6LTG6</accession>
<protein>
    <submittedName>
        <fullName evidence="9">DnaJ of sub C member 19</fullName>
    </submittedName>
</protein>
<keyword evidence="3" id="KW-0999">Mitochondrion inner membrane</keyword>
<evidence type="ECO:0000256" key="6">
    <source>
        <dbReference type="ARBA" id="ARBA00023136"/>
    </source>
</evidence>
<comment type="subcellular location">
    <subcellularLocation>
        <location evidence="1">Mitochondrion inner membrane</location>
        <topology evidence="1">Single-pass membrane protein</topology>
    </subcellularLocation>
</comment>
<keyword evidence="4" id="KW-1133">Transmembrane helix</keyword>
<dbReference type="GO" id="GO:0001405">
    <property type="term" value="C:PAM complex, Tim23 associated import motor"/>
    <property type="evidence" value="ECO:0007669"/>
    <property type="project" value="TreeGrafter"/>
</dbReference>
<evidence type="ECO:0000256" key="1">
    <source>
        <dbReference type="ARBA" id="ARBA00004434"/>
    </source>
</evidence>
<feature type="region of interest" description="Disordered" evidence="8">
    <location>
        <begin position="335"/>
        <end position="427"/>
    </location>
</feature>
<comment type="caution">
    <text evidence="9">The sequence shown here is derived from an EMBL/GenBank/DDBJ whole genome shotgun (WGS) entry which is preliminary data.</text>
</comment>
<dbReference type="GO" id="GO:0001671">
    <property type="term" value="F:ATPase activator activity"/>
    <property type="evidence" value="ECO:0007669"/>
    <property type="project" value="TreeGrafter"/>
</dbReference>
<evidence type="ECO:0000256" key="4">
    <source>
        <dbReference type="ARBA" id="ARBA00022989"/>
    </source>
</evidence>
<keyword evidence="6" id="KW-0472">Membrane</keyword>
<feature type="compositionally biased region" description="Polar residues" evidence="8">
    <location>
        <begin position="417"/>
        <end position="426"/>
    </location>
</feature>
<reference evidence="9 10" key="1">
    <citation type="submission" date="2020-04" db="EMBL/GenBank/DDBJ databases">
        <title>Perkinsus chesapeaki whole genome sequence.</title>
        <authorList>
            <person name="Bogema D.R."/>
        </authorList>
    </citation>
    <scope>NUCLEOTIDE SEQUENCE [LARGE SCALE GENOMIC DNA]</scope>
    <source>
        <strain evidence="9">ATCC PRA-425</strain>
    </source>
</reference>
<dbReference type="FunFam" id="1.10.287.110:FF:000001">
    <property type="entry name" value="Import inner membrane translocase subunit tim14"/>
    <property type="match status" value="1"/>
</dbReference>